<organism evidence="2 3">
    <name type="scientific">Pseudonocardia zijingensis</name>
    <dbReference type="NCBI Taxonomy" id="153376"/>
    <lineage>
        <taxon>Bacteria</taxon>
        <taxon>Bacillati</taxon>
        <taxon>Actinomycetota</taxon>
        <taxon>Actinomycetes</taxon>
        <taxon>Pseudonocardiales</taxon>
        <taxon>Pseudonocardiaceae</taxon>
        <taxon>Pseudonocardia</taxon>
    </lineage>
</organism>
<feature type="transmembrane region" description="Helical" evidence="1">
    <location>
        <begin position="76"/>
        <end position="96"/>
    </location>
</feature>
<accession>A0ABN1PF25</accession>
<keyword evidence="1" id="KW-0812">Transmembrane</keyword>
<gene>
    <name evidence="2" type="ORF">GCM10009559_13030</name>
</gene>
<evidence type="ECO:0000313" key="2">
    <source>
        <dbReference type="EMBL" id="GAA0927286.1"/>
    </source>
</evidence>
<proteinExistence type="predicted"/>
<dbReference type="Proteomes" id="UP001499967">
    <property type="component" value="Unassembled WGS sequence"/>
</dbReference>
<sequence>MSSPMVPGPGESPGLSPWEREILAGIERDLEAESPRLAREMAQLTAAAPVPPGVVETGFLVVSFVLVLAVAGLVPAVVWAFLAVISCVVVVPWVLLRVLEKLDPPSSDDR</sequence>
<dbReference type="EMBL" id="BAAAHP010000035">
    <property type="protein sequence ID" value="GAA0927286.1"/>
    <property type="molecule type" value="Genomic_DNA"/>
</dbReference>
<evidence type="ECO:0008006" key="4">
    <source>
        <dbReference type="Google" id="ProtNLM"/>
    </source>
</evidence>
<protein>
    <recommendedName>
        <fullName evidence="4">DUF3040 family protein</fullName>
    </recommendedName>
</protein>
<name>A0ABN1PF25_9PSEU</name>
<keyword evidence="3" id="KW-1185">Reference proteome</keyword>
<evidence type="ECO:0000313" key="3">
    <source>
        <dbReference type="Proteomes" id="UP001499967"/>
    </source>
</evidence>
<comment type="caution">
    <text evidence="2">The sequence shown here is derived from an EMBL/GenBank/DDBJ whole genome shotgun (WGS) entry which is preliminary data.</text>
</comment>
<dbReference type="RefSeq" id="WP_343939984.1">
    <property type="nucleotide sequence ID" value="NZ_BAAAHP010000035.1"/>
</dbReference>
<dbReference type="InterPro" id="IPR021401">
    <property type="entry name" value="DUF3040"/>
</dbReference>
<evidence type="ECO:0000256" key="1">
    <source>
        <dbReference type="SAM" id="Phobius"/>
    </source>
</evidence>
<dbReference type="Pfam" id="PF11239">
    <property type="entry name" value="DUF3040"/>
    <property type="match status" value="1"/>
</dbReference>
<keyword evidence="1" id="KW-1133">Transmembrane helix</keyword>
<reference evidence="2 3" key="1">
    <citation type="journal article" date="2019" name="Int. J. Syst. Evol. Microbiol.">
        <title>The Global Catalogue of Microorganisms (GCM) 10K type strain sequencing project: providing services to taxonomists for standard genome sequencing and annotation.</title>
        <authorList>
            <consortium name="The Broad Institute Genomics Platform"/>
            <consortium name="The Broad Institute Genome Sequencing Center for Infectious Disease"/>
            <person name="Wu L."/>
            <person name="Ma J."/>
        </authorList>
    </citation>
    <scope>NUCLEOTIDE SEQUENCE [LARGE SCALE GENOMIC DNA]</scope>
    <source>
        <strain evidence="2 3">JCM 11117</strain>
    </source>
</reference>
<feature type="transmembrane region" description="Helical" evidence="1">
    <location>
        <begin position="46"/>
        <end position="70"/>
    </location>
</feature>
<keyword evidence="1" id="KW-0472">Membrane</keyword>